<keyword evidence="7" id="KW-0963">Cytoplasm</keyword>
<dbReference type="InterPro" id="IPR000795">
    <property type="entry name" value="T_Tr_GTP-bd_dom"/>
</dbReference>
<dbReference type="GO" id="GO:0003924">
    <property type="term" value="F:GTPase activity"/>
    <property type="evidence" value="ECO:0007669"/>
    <property type="project" value="UniProtKB-UniRule"/>
</dbReference>
<dbReference type="InterPro" id="IPR000178">
    <property type="entry name" value="TF_IF2_bacterial-like"/>
</dbReference>
<gene>
    <name evidence="7" type="primary">infB</name>
    <name evidence="11" type="ORF">ENU78_01175</name>
</gene>
<dbReference type="SUPFAM" id="SSF52540">
    <property type="entry name" value="P-loop containing nucleoside triphosphate hydrolases"/>
    <property type="match status" value="1"/>
</dbReference>
<keyword evidence="5 7" id="KW-0648">Protein biosynthesis</keyword>
<comment type="similarity">
    <text evidence="1 7 8">Belongs to the TRAFAC class translation factor GTPase superfamily. Classic translation factor GTPase family. IF-2 subfamily.</text>
</comment>
<feature type="region of interest" description="G-domain" evidence="7">
    <location>
        <begin position="183"/>
        <end position="331"/>
    </location>
</feature>
<feature type="binding site" evidence="7">
    <location>
        <begin position="289"/>
        <end position="292"/>
    </location>
    <ligand>
        <name>GTP</name>
        <dbReference type="ChEBI" id="CHEBI:37565"/>
    </ligand>
</feature>
<accession>A0A7V4DWV6</accession>
<dbReference type="SUPFAM" id="SSF50447">
    <property type="entry name" value="Translation proteins"/>
    <property type="match status" value="2"/>
</dbReference>
<feature type="region of interest" description="Disordered" evidence="9">
    <location>
        <begin position="52"/>
        <end position="91"/>
    </location>
</feature>
<evidence type="ECO:0000256" key="7">
    <source>
        <dbReference type="HAMAP-Rule" id="MF_00100"/>
    </source>
</evidence>
<dbReference type="InterPro" id="IPR036925">
    <property type="entry name" value="TIF_IF2_dom3_sf"/>
</dbReference>
<feature type="binding site" evidence="7">
    <location>
        <begin position="189"/>
        <end position="196"/>
    </location>
    <ligand>
        <name>GTP</name>
        <dbReference type="ChEBI" id="CHEBI:37565"/>
    </ligand>
</feature>
<keyword evidence="3 7" id="KW-0396">Initiation factor</keyword>
<sequence length="664" mass="73789">MKKRIYELSKELGVDNKDLLRILSDLGINVKSALNVIDEEVEEIVRELVLGKAEGSKEEPKTPPVEKEEVKSSEEIREETEKVVEKPKIEKPKEEKKEKVITIQGSMRVKDLAEALSISPTELIMELLNMKILANVNQMLDPDIIKEIAKKYGYKVEEIKPRVSLKKKTLSPEEEAKLKPRPPVVVVMGHVDHGKTTLLDAIRQTKIAEKEYGGITQHIGASMVEHNGRKIVFLDTPGHEAFTALRARGAQVTDIAVLVVAADDGVMPQTVEAINHAKAADVPIIVAINKIDKPEANPERVKQQLSEYGLIPEEWGGDTIMVPISAKKKQGIDQLLEMILLLSDILELKADPDKPARGTIIETKMDKGRGPVATVIIQEGTLRLRDVFVAGDVMGRVRTMFDDKGRPLKEAFPSWPVEVSGFDELPQAGDILEVVEDEETAKRILEERKQKKETSNIEVWGLGEKVLPIIVKADTQGSLEAILQTIDKMHTEDITIKVIHSGVGGITESDVMLASASKGMIIGFNVRPDSKAQQAISKEKVIAKTYRIIYEIIEDLQNYIKGLKEPQIKEVVIGRGEVKATFNVPKVGTVAGVFVREGKIQRNAKVRLIRDGKIIYDGRIASLKRFKDDVNEVLTNFECGVGLENFGDIKPGDILEVYVLQQVQ</sequence>
<dbReference type="Pfam" id="PF11987">
    <property type="entry name" value="IF-2"/>
    <property type="match status" value="1"/>
</dbReference>
<dbReference type="Gene3D" id="3.40.50.300">
    <property type="entry name" value="P-loop containing nucleotide triphosphate hydrolases"/>
    <property type="match status" value="1"/>
</dbReference>
<evidence type="ECO:0000256" key="1">
    <source>
        <dbReference type="ARBA" id="ARBA00007733"/>
    </source>
</evidence>
<comment type="caution">
    <text evidence="11">The sequence shown here is derived from an EMBL/GenBank/DDBJ whole genome shotgun (WGS) entry which is preliminary data.</text>
</comment>
<dbReference type="AlphaFoldDB" id="A0A7V4DWV6"/>
<evidence type="ECO:0000256" key="8">
    <source>
        <dbReference type="RuleBase" id="RU000644"/>
    </source>
</evidence>
<feature type="compositionally biased region" description="Basic and acidic residues" evidence="9">
    <location>
        <begin position="54"/>
        <end position="91"/>
    </location>
</feature>
<keyword evidence="6 7" id="KW-0342">GTP-binding</keyword>
<dbReference type="InterPro" id="IPR044145">
    <property type="entry name" value="IF2_II"/>
</dbReference>
<name>A0A7V4DWV6_DICTH</name>
<comment type="function">
    <text evidence="7 8">One of the essential components for the initiation of protein synthesis. Protects formylmethionyl-tRNA from spontaneous hydrolysis and promotes its binding to the 30S ribosomal subunits. Also involved in the hydrolysis of GTP during the formation of the 70S ribosomal complex.</text>
</comment>
<keyword evidence="4 7" id="KW-0547">Nucleotide-binding</keyword>
<evidence type="ECO:0000256" key="9">
    <source>
        <dbReference type="SAM" id="MobiDB-lite"/>
    </source>
</evidence>
<dbReference type="Pfam" id="PF04760">
    <property type="entry name" value="IF2_N"/>
    <property type="match status" value="2"/>
</dbReference>
<dbReference type="SUPFAM" id="SSF52156">
    <property type="entry name" value="Initiation factor IF2/eIF5b, domain 3"/>
    <property type="match status" value="1"/>
</dbReference>
<dbReference type="Gene3D" id="2.40.30.10">
    <property type="entry name" value="Translation factors"/>
    <property type="match status" value="2"/>
</dbReference>
<dbReference type="PANTHER" id="PTHR43381:SF5">
    <property type="entry name" value="TR-TYPE G DOMAIN-CONTAINING PROTEIN"/>
    <property type="match status" value="1"/>
</dbReference>
<dbReference type="Gene3D" id="3.40.50.10050">
    <property type="entry name" value="Translation initiation factor IF- 2, domain 3"/>
    <property type="match status" value="1"/>
</dbReference>
<dbReference type="RefSeq" id="WP_149123133.1">
    <property type="nucleotide sequence ID" value="NZ_VTFL01000005.1"/>
</dbReference>
<dbReference type="PANTHER" id="PTHR43381">
    <property type="entry name" value="TRANSLATION INITIATION FACTOR IF-2-RELATED"/>
    <property type="match status" value="1"/>
</dbReference>
<evidence type="ECO:0000256" key="4">
    <source>
        <dbReference type="ARBA" id="ARBA00022741"/>
    </source>
</evidence>
<dbReference type="CDD" id="cd03702">
    <property type="entry name" value="IF2_mtIF2_II"/>
    <property type="match status" value="1"/>
</dbReference>
<organism evidence="11">
    <name type="scientific">Dictyoglomus thermophilum</name>
    <dbReference type="NCBI Taxonomy" id="14"/>
    <lineage>
        <taxon>Bacteria</taxon>
        <taxon>Pseudomonadati</taxon>
        <taxon>Dictyoglomota</taxon>
        <taxon>Dictyoglomia</taxon>
        <taxon>Dictyoglomales</taxon>
        <taxon>Dictyoglomaceae</taxon>
        <taxon>Dictyoglomus</taxon>
    </lineage>
</organism>
<dbReference type="NCBIfam" id="TIGR00487">
    <property type="entry name" value="IF-2"/>
    <property type="match status" value="1"/>
</dbReference>
<evidence type="ECO:0000313" key="11">
    <source>
        <dbReference type="EMBL" id="HGK23057.1"/>
    </source>
</evidence>
<evidence type="ECO:0000256" key="6">
    <source>
        <dbReference type="ARBA" id="ARBA00023134"/>
    </source>
</evidence>
<feature type="binding site" evidence="7">
    <location>
        <begin position="235"/>
        <end position="239"/>
    </location>
    <ligand>
        <name>GTP</name>
        <dbReference type="ChEBI" id="CHEBI:37565"/>
    </ligand>
</feature>
<dbReference type="Pfam" id="PF00009">
    <property type="entry name" value="GTP_EFTU"/>
    <property type="match status" value="1"/>
</dbReference>
<comment type="subcellular location">
    <subcellularLocation>
        <location evidence="7">Cytoplasm</location>
    </subcellularLocation>
</comment>
<dbReference type="CDD" id="cd03692">
    <property type="entry name" value="mtIF2_IVc"/>
    <property type="match status" value="1"/>
</dbReference>
<dbReference type="NCBIfam" id="TIGR00231">
    <property type="entry name" value="small_GTP"/>
    <property type="match status" value="1"/>
</dbReference>
<dbReference type="FunFam" id="3.40.50.10050:FF:000001">
    <property type="entry name" value="Translation initiation factor IF-2"/>
    <property type="match status" value="1"/>
</dbReference>
<evidence type="ECO:0000256" key="3">
    <source>
        <dbReference type="ARBA" id="ARBA00022540"/>
    </source>
</evidence>
<dbReference type="PROSITE" id="PS51722">
    <property type="entry name" value="G_TR_2"/>
    <property type="match status" value="1"/>
</dbReference>
<dbReference type="Gene3D" id="1.10.10.2480">
    <property type="match status" value="1"/>
</dbReference>
<protein>
    <recommendedName>
        <fullName evidence="2 7">Translation initiation factor IF-2</fullName>
    </recommendedName>
</protein>
<feature type="domain" description="Tr-type G" evidence="10">
    <location>
        <begin position="180"/>
        <end position="347"/>
    </location>
</feature>
<dbReference type="InterPro" id="IPR023115">
    <property type="entry name" value="TIF_IF2_dom3"/>
</dbReference>
<reference evidence="11" key="1">
    <citation type="journal article" date="2020" name="mSystems">
        <title>Genome- and Community-Level Interaction Insights into Carbon Utilization and Element Cycling Functions of Hydrothermarchaeota in Hydrothermal Sediment.</title>
        <authorList>
            <person name="Zhou Z."/>
            <person name="Liu Y."/>
            <person name="Xu W."/>
            <person name="Pan J."/>
            <person name="Luo Z.H."/>
            <person name="Li M."/>
        </authorList>
    </citation>
    <scope>NUCLEOTIDE SEQUENCE [LARGE SCALE GENOMIC DNA]</scope>
    <source>
        <strain evidence="11">SpSt-70</strain>
    </source>
</reference>
<proteinExistence type="inferred from homology"/>
<dbReference type="InterPro" id="IPR053905">
    <property type="entry name" value="EF-G-like_DII"/>
</dbReference>
<dbReference type="GO" id="GO:0005525">
    <property type="term" value="F:GTP binding"/>
    <property type="evidence" value="ECO:0007669"/>
    <property type="project" value="UniProtKB-KW"/>
</dbReference>
<dbReference type="GO" id="GO:0005829">
    <property type="term" value="C:cytosol"/>
    <property type="evidence" value="ECO:0007669"/>
    <property type="project" value="TreeGrafter"/>
</dbReference>
<dbReference type="InterPro" id="IPR027417">
    <property type="entry name" value="P-loop_NTPase"/>
</dbReference>
<dbReference type="InterPro" id="IPR009000">
    <property type="entry name" value="Transl_B-barrel_sf"/>
</dbReference>
<dbReference type="PROSITE" id="PS01176">
    <property type="entry name" value="IF2"/>
    <property type="match status" value="1"/>
</dbReference>
<dbReference type="EMBL" id="DTDV01000005">
    <property type="protein sequence ID" value="HGK23057.1"/>
    <property type="molecule type" value="Genomic_DNA"/>
</dbReference>
<dbReference type="FunFam" id="3.40.50.300:FF:000019">
    <property type="entry name" value="Translation initiation factor IF-2"/>
    <property type="match status" value="1"/>
</dbReference>
<dbReference type="FunFam" id="2.40.30.10:FF:000008">
    <property type="entry name" value="Translation initiation factor IF-2"/>
    <property type="match status" value="1"/>
</dbReference>
<dbReference type="InterPro" id="IPR005225">
    <property type="entry name" value="Small_GTP-bd"/>
</dbReference>
<dbReference type="Pfam" id="PF22042">
    <property type="entry name" value="EF-G_D2"/>
    <property type="match status" value="1"/>
</dbReference>
<dbReference type="InterPro" id="IPR006847">
    <property type="entry name" value="IF2_N"/>
</dbReference>
<dbReference type="CDD" id="cd01887">
    <property type="entry name" value="IF2_eIF5B"/>
    <property type="match status" value="1"/>
</dbReference>
<dbReference type="HAMAP" id="MF_00100_B">
    <property type="entry name" value="IF_2_B"/>
    <property type="match status" value="1"/>
</dbReference>
<evidence type="ECO:0000256" key="5">
    <source>
        <dbReference type="ARBA" id="ARBA00022917"/>
    </source>
</evidence>
<evidence type="ECO:0000259" key="10">
    <source>
        <dbReference type="PROSITE" id="PS51722"/>
    </source>
</evidence>
<evidence type="ECO:0000256" key="2">
    <source>
        <dbReference type="ARBA" id="ARBA00020675"/>
    </source>
</evidence>
<dbReference type="GO" id="GO:0003743">
    <property type="term" value="F:translation initiation factor activity"/>
    <property type="evidence" value="ECO:0007669"/>
    <property type="project" value="UniProtKB-UniRule"/>
</dbReference>
<dbReference type="FunFam" id="2.40.30.10:FF:000007">
    <property type="entry name" value="Translation initiation factor IF-2"/>
    <property type="match status" value="1"/>
</dbReference>
<dbReference type="InterPro" id="IPR015760">
    <property type="entry name" value="TIF_IF2"/>
</dbReference>